<comment type="caution">
    <text evidence="3">The sequence shown here is derived from an EMBL/GenBank/DDBJ whole genome shotgun (WGS) entry which is preliminary data.</text>
</comment>
<reference evidence="3 4" key="1">
    <citation type="submission" date="2020-01" db="EMBL/GenBank/DDBJ databases">
        <title>Insect and environment-associated Actinomycetes.</title>
        <authorList>
            <person name="Currrie C."/>
            <person name="Chevrette M."/>
            <person name="Carlson C."/>
            <person name="Stubbendieck R."/>
            <person name="Wendt-Pienkowski E."/>
        </authorList>
    </citation>
    <scope>NUCLEOTIDE SEQUENCE [LARGE SCALE GENOMIC DNA]</scope>
    <source>
        <strain evidence="3 4">SID7754</strain>
    </source>
</reference>
<dbReference type="AlphaFoldDB" id="A0A7K3QUB9"/>
<sequence>MGPRTSSDEQTGGTPDGRVQGRRRTAWRVASAALLAVALTGGAVAFGAARDG</sequence>
<keyword evidence="2" id="KW-0472">Membrane</keyword>
<name>A0A7K3QUB9_9ACTN</name>
<evidence type="ECO:0000313" key="3">
    <source>
        <dbReference type="EMBL" id="NEB93405.1"/>
    </source>
</evidence>
<dbReference type="EMBL" id="JAAGMR010000201">
    <property type="protein sequence ID" value="NEB93405.1"/>
    <property type="molecule type" value="Genomic_DNA"/>
</dbReference>
<feature type="region of interest" description="Disordered" evidence="1">
    <location>
        <begin position="1"/>
        <end position="24"/>
    </location>
</feature>
<organism evidence="3 4">
    <name type="scientific">Streptomyces bauhiniae</name>
    <dbReference type="NCBI Taxonomy" id="2340725"/>
    <lineage>
        <taxon>Bacteria</taxon>
        <taxon>Bacillati</taxon>
        <taxon>Actinomycetota</taxon>
        <taxon>Actinomycetes</taxon>
        <taxon>Kitasatosporales</taxon>
        <taxon>Streptomycetaceae</taxon>
        <taxon>Streptomyces</taxon>
    </lineage>
</organism>
<keyword evidence="2" id="KW-1133">Transmembrane helix</keyword>
<feature type="compositionally biased region" description="Polar residues" evidence="1">
    <location>
        <begin position="1"/>
        <end position="13"/>
    </location>
</feature>
<feature type="transmembrane region" description="Helical" evidence="2">
    <location>
        <begin position="26"/>
        <end position="49"/>
    </location>
</feature>
<evidence type="ECO:0000256" key="2">
    <source>
        <dbReference type="SAM" id="Phobius"/>
    </source>
</evidence>
<dbReference type="Proteomes" id="UP000470520">
    <property type="component" value="Unassembled WGS sequence"/>
</dbReference>
<gene>
    <name evidence="3" type="ORF">G3I21_17200</name>
</gene>
<protein>
    <submittedName>
        <fullName evidence="3">Uncharacterized protein</fullName>
    </submittedName>
</protein>
<accession>A0A7K3QUB9</accession>
<proteinExistence type="predicted"/>
<evidence type="ECO:0000313" key="4">
    <source>
        <dbReference type="Proteomes" id="UP000470520"/>
    </source>
</evidence>
<evidence type="ECO:0000256" key="1">
    <source>
        <dbReference type="SAM" id="MobiDB-lite"/>
    </source>
</evidence>
<keyword evidence="2" id="KW-0812">Transmembrane</keyword>
<feature type="non-terminal residue" evidence="3">
    <location>
        <position position="52"/>
    </location>
</feature>